<dbReference type="Proteomes" id="UP000799771">
    <property type="component" value="Unassembled WGS sequence"/>
</dbReference>
<dbReference type="RefSeq" id="XP_033522983.1">
    <property type="nucleotide sequence ID" value="XM_033670563.1"/>
</dbReference>
<reference evidence="2" key="1">
    <citation type="journal article" date="2020" name="Stud. Mycol.">
        <title>101 Dothideomycetes genomes: a test case for predicting lifestyles and emergence of pathogens.</title>
        <authorList>
            <person name="Haridas S."/>
            <person name="Albert R."/>
            <person name="Binder M."/>
            <person name="Bloem J."/>
            <person name="Labutti K."/>
            <person name="Salamov A."/>
            <person name="Andreopoulos B."/>
            <person name="Baker S."/>
            <person name="Barry K."/>
            <person name="Bills G."/>
            <person name="Bluhm B."/>
            <person name="Cannon C."/>
            <person name="Castanera R."/>
            <person name="Culley D."/>
            <person name="Daum C."/>
            <person name="Ezra D."/>
            <person name="Gonzalez J."/>
            <person name="Henrissat B."/>
            <person name="Kuo A."/>
            <person name="Liang C."/>
            <person name="Lipzen A."/>
            <person name="Lutzoni F."/>
            <person name="Magnuson J."/>
            <person name="Mondo S."/>
            <person name="Nolan M."/>
            <person name="Ohm R."/>
            <person name="Pangilinan J."/>
            <person name="Park H.-J."/>
            <person name="Ramirez L."/>
            <person name="Alfaro M."/>
            <person name="Sun H."/>
            <person name="Tritt A."/>
            <person name="Yoshinaga Y."/>
            <person name="Zwiers L.-H."/>
            <person name="Turgeon B."/>
            <person name="Goodwin S."/>
            <person name="Spatafora J."/>
            <person name="Crous P."/>
            <person name="Grigoriev I."/>
        </authorList>
    </citation>
    <scope>NUCLEOTIDE SEQUENCE</scope>
    <source>
        <strain evidence="2">CBS 119687</strain>
    </source>
</reference>
<keyword evidence="3" id="KW-1185">Reference proteome</keyword>
<evidence type="ECO:0000256" key="1">
    <source>
        <dbReference type="SAM" id="MobiDB-lite"/>
    </source>
</evidence>
<proteinExistence type="predicted"/>
<dbReference type="GeneID" id="54410995"/>
<accession>A0A6A6AC58</accession>
<protein>
    <submittedName>
        <fullName evidence="2">Uncharacterized protein</fullName>
    </submittedName>
</protein>
<feature type="region of interest" description="Disordered" evidence="1">
    <location>
        <begin position="164"/>
        <end position="207"/>
    </location>
</feature>
<evidence type="ECO:0000313" key="2">
    <source>
        <dbReference type="EMBL" id="KAF2128594.1"/>
    </source>
</evidence>
<organism evidence="2 3">
    <name type="scientific">Dothidotthia symphoricarpi CBS 119687</name>
    <dbReference type="NCBI Taxonomy" id="1392245"/>
    <lineage>
        <taxon>Eukaryota</taxon>
        <taxon>Fungi</taxon>
        <taxon>Dikarya</taxon>
        <taxon>Ascomycota</taxon>
        <taxon>Pezizomycotina</taxon>
        <taxon>Dothideomycetes</taxon>
        <taxon>Pleosporomycetidae</taxon>
        <taxon>Pleosporales</taxon>
        <taxon>Dothidotthiaceae</taxon>
        <taxon>Dothidotthia</taxon>
    </lineage>
</organism>
<gene>
    <name evidence="2" type="ORF">P153DRAFT_386710</name>
</gene>
<sequence>MGLDIFFDLLAAPKKERYPDYERKERRAIRAVKQLNAGTRKGYNEKFPLGRSARATLVGAVGQQMFMCDDHGNRISIIYQGKVDGRDHWELDERHLTPYTRLMREDPNRHNRRVDQTARFGSMDGEFPGGMGNGLPGGMGVGTPVFGNAYSQQMQILSAANFRSQQANPPSLHFPQDSSQFRYPSRSDSSEGYMNGPQFEGSNASSLSALPSFIPIGRFGEEDDPEANLHQLAEMSRMNMGGRRDN</sequence>
<name>A0A6A6AC58_9PLEO</name>
<dbReference type="EMBL" id="ML977508">
    <property type="protein sequence ID" value="KAF2128594.1"/>
    <property type="molecule type" value="Genomic_DNA"/>
</dbReference>
<dbReference type="AlphaFoldDB" id="A0A6A6AC58"/>
<feature type="compositionally biased region" description="Polar residues" evidence="1">
    <location>
        <begin position="176"/>
        <end position="192"/>
    </location>
</feature>
<evidence type="ECO:0000313" key="3">
    <source>
        <dbReference type="Proteomes" id="UP000799771"/>
    </source>
</evidence>